<keyword evidence="4" id="KW-1133">Transmembrane helix</keyword>
<organism evidence="6 7">
    <name type="scientific">Pseudomonas knackmussii</name>
    <dbReference type="NCBI Taxonomy" id="65741"/>
    <lineage>
        <taxon>Bacteria</taxon>
        <taxon>Pseudomonadati</taxon>
        <taxon>Pseudomonadota</taxon>
        <taxon>Gammaproteobacteria</taxon>
        <taxon>Pseudomonadales</taxon>
        <taxon>Pseudomonadaceae</taxon>
        <taxon>Pseudomonas</taxon>
    </lineage>
</organism>
<dbReference type="InterPro" id="IPR029787">
    <property type="entry name" value="Nucleotide_cyclase"/>
</dbReference>
<sequence>MTCVVALTKPGAYAPPCNNNDGFMPPNEDEHALMGGRTTEMEVGTNAGAPQRRDETQQKLRMKRLGMASVSYMVTLSLVASFYYQSLIPLSLVFVFLSLSILLNASFFLVFHLNLNLRYKDPSLTLAQIVASLVPPLIVMYYLDAGQARAILLLIAVVPALYGILALNTRQFIYAVVIMVGSYLIVLACLWSNRPEALAGTLEYVQLFTLIVVLTQVALIGGYINSLRKRIRDRNLALNTAMEELNEALAVIRDMANRDDLTGLFNRRHLFDVLTKEVNRYQRVPGPFSVCMMDVDHFKLVNDIHGHQAGDQVLREVAANVQKQIRSIDCIGRWGGEEFLLVLPQTSIAGAVIKAERIRSSIEALRFPQIGEDFRVTVSLGVAEYYGDADIEQTMALADAALYQAKSAGRNRVVSIDPTETAGAASMTAS</sequence>
<evidence type="ECO:0000256" key="4">
    <source>
        <dbReference type="SAM" id="Phobius"/>
    </source>
</evidence>
<comment type="catalytic activity">
    <reaction evidence="2">
        <text>2 GTP = 3',3'-c-di-GMP + 2 diphosphate</text>
        <dbReference type="Rhea" id="RHEA:24898"/>
        <dbReference type="ChEBI" id="CHEBI:33019"/>
        <dbReference type="ChEBI" id="CHEBI:37565"/>
        <dbReference type="ChEBI" id="CHEBI:58805"/>
        <dbReference type="EC" id="2.7.7.65"/>
    </reaction>
</comment>
<keyword evidence="7" id="KW-1185">Reference proteome</keyword>
<dbReference type="CDD" id="cd01949">
    <property type="entry name" value="GGDEF"/>
    <property type="match status" value="1"/>
</dbReference>
<gene>
    <name evidence="6" type="ORF">M0M42_11165</name>
</gene>
<dbReference type="InterPro" id="IPR050469">
    <property type="entry name" value="Diguanylate_Cyclase"/>
</dbReference>
<dbReference type="InterPro" id="IPR043128">
    <property type="entry name" value="Rev_trsase/Diguanyl_cyclase"/>
</dbReference>
<feature type="transmembrane region" description="Helical" evidence="4">
    <location>
        <begin position="65"/>
        <end position="84"/>
    </location>
</feature>
<evidence type="ECO:0000256" key="2">
    <source>
        <dbReference type="ARBA" id="ARBA00034247"/>
    </source>
</evidence>
<reference evidence="6 7" key="1">
    <citation type="submission" date="2022-04" db="EMBL/GenBank/DDBJ databases">
        <title>Pseudomonas knackmussii B09-2.</title>
        <authorList>
            <person name="Deng Y."/>
        </authorList>
    </citation>
    <scope>NUCLEOTIDE SEQUENCE [LARGE SCALE GENOMIC DNA]</scope>
    <source>
        <strain evidence="6 7">B09-2</strain>
    </source>
</reference>
<feature type="transmembrane region" description="Helical" evidence="4">
    <location>
        <begin position="90"/>
        <end position="111"/>
    </location>
</feature>
<feature type="coiled-coil region" evidence="3">
    <location>
        <begin position="228"/>
        <end position="258"/>
    </location>
</feature>
<feature type="transmembrane region" description="Helical" evidence="4">
    <location>
        <begin position="205"/>
        <end position="224"/>
    </location>
</feature>
<dbReference type="Gene3D" id="3.30.70.270">
    <property type="match status" value="1"/>
</dbReference>
<feature type="transmembrane region" description="Helical" evidence="4">
    <location>
        <begin position="148"/>
        <end position="165"/>
    </location>
</feature>
<dbReference type="Pfam" id="PF00990">
    <property type="entry name" value="GGDEF"/>
    <property type="match status" value="1"/>
</dbReference>
<dbReference type="EMBL" id="CP096208">
    <property type="protein sequence ID" value="UPQ81004.1"/>
    <property type="molecule type" value="Genomic_DNA"/>
</dbReference>
<dbReference type="EC" id="2.7.7.65" evidence="1"/>
<keyword evidence="4" id="KW-0472">Membrane</keyword>
<dbReference type="NCBIfam" id="TIGR00254">
    <property type="entry name" value="GGDEF"/>
    <property type="match status" value="1"/>
</dbReference>
<evidence type="ECO:0000313" key="7">
    <source>
        <dbReference type="Proteomes" id="UP000831189"/>
    </source>
</evidence>
<dbReference type="PANTHER" id="PTHR45138:SF9">
    <property type="entry name" value="DIGUANYLATE CYCLASE DGCM-RELATED"/>
    <property type="match status" value="1"/>
</dbReference>
<feature type="transmembrane region" description="Helical" evidence="4">
    <location>
        <begin position="123"/>
        <end position="142"/>
    </location>
</feature>
<evidence type="ECO:0000256" key="3">
    <source>
        <dbReference type="SAM" id="Coils"/>
    </source>
</evidence>
<name>A0ABY4KJZ5_9PSED</name>
<feature type="domain" description="GGDEF" evidence="5">
    <location>
        <begin position="286"/>
        <end position="418"/>
    </location>
</feature>
<evidence type="ECO:0000259" key="5">
    <source>
        <dbReference type="PROSITE" id="PS50887"/>
    </source>
</evidence>
<dbReference type="InterPro" id="IPR000160">
    <property type="entry name" value="GGDEF_dom"/>
</dbReference>
<evidence type="ECO:0000256" key="1">
    <source>
        <dbReference type="ARBA" id="ARBA00012528"/>
    </source>
</evidence>
<dbReference type="PROSITE" id="PS50887">
    <property type="entry name" value="GGDEF"/>
    <property type="match status" value="1"/>
</dbReference>
<dbReference type="Proteomes" id="UP000831189">
    <property type="component" value="Chromosome"/>
</dbReference>
<keyword evidence="3" id="KW-0175">Coiled coil</keyword>
<dbReference type="SMART" id="SM00267">
    <property type="entry name" value="GGDEF"/>
    <property type="match status" value="1"/>
</dbReference>
<feature type="transmembrane region" description="Helical" evidence="4">
    <location>
        <begin position="172"/>
        <end position="193"/>
    </location>
</feature>
<protein>
    <recommendedName>
        <fullName evidence="1">diguanylate cyclase</fullName>
        <ecNumber evidence="1">2.7.7.65</ecNumber>
    </recommendedName>
</protein>
<dbReference type="PANTHER" id="PTHR45138">
    <property type="entry name" value="REGULATORY COMPONENTS OF SENSORY TRANSDUCTION SYSTEM"/>
    <property type="match status" value="1"/>
</dbReference>
<accession>A0ABY4KJZ5</accession>
<dbReference type="SUPFAM" id="SSF55073">
    <property type="entry name" value="Nucleotide cyclase"/>
    <property type="match status" value="1"/>
</dbReference>
<evidence type="ECO:0000313" key="6">
    <source>
        <dbReference type="EMBL" id="UPQ81004.1"/>
    </source>
</evidence>
<proteinExistence type="predicted"/>
<keyword evidence="4" id="KW-0812">Transmembrane</keyword>